<keyword evidence="5" id="KW-0547">Nucleotide-binding</keyword>
<dbReference type="InterPro" id="IPR016064">
    <property type="entry name" value="NAD/diacylglycerol_kinase_sf"/>
</dbReference>
<dbReference type="AlphaFoldDB" id="A0A1G5V3B5"/>
<gene>
    <name evidence="5" type="primary">nadK</name>
    <name evidence="6" type="ORF">SAMN02910315_00329</name>
</gene>
<organism evidence="6 7">
    <name type="scientific">Methanobrevibacter millerae</name>
    <dbReference type="NCBI Taxonomy" id="230361"/>
    <lineage>
        <taxon>Archaea</taxon>
        <taxon>Methanobacteriati</taxon>
        <taxon>Methanobacteriota</taxon>
        <taxon>Methanomada group</taxon>
        <taxon>Methanobacteria</taxon>
        <taxon>Methanobacteriales</taxon>
        <taxon>Methanobacteriaceae</taxon>
        <taxon>Methanobrevibacter</taxon>
    </lineage>
</organism>
<dbReference type="EC" id="2.7.1.23" evidence="5"/>
<evidence type="ECO:0000256" key="4">
    <source>
        <dbReference type="ARBA" id="ARBA00023027"/>
    </source>
</evidence>
<feature type="binding site" evidence="5">
    <location>
        <position position="205"/>
    </location>
    <ligand>
        <name>NAD(+)</name>
        <dbReference type="ChEBI" id="CHEBI:57540"/>
    </ligand>
</feature>
<evidence type="ECO:0000313" key="7">
    <source>
        <dbReference type="Proteomes" id="UP000323439"/>
    </source>
</evidence>
<dbReference type="GO" id="GO:0005737">
    <property type="term" value="C:cytoplasm"/>
    <property type="evidence" value="ECO:0007669"/>
    <property type="project" value="UniProtKB-SubCell"/>
</dbReference>
<dbReference type="GO" id="GO:0006741">
    <property type="term" value="P:NADP+ biosynthetic process"/>
    <property type="evidence" value="ECO:0007669"/>
    <property type="project" value="UniProtKB-UniRule"/>
</dbReference>
<comment type="cofactor">
    <cofactor evidence="5">
        <name>a divalent metal cation</name>
        <dbReference type="ChEBI" id="CHEBI:60240"/>
    </cofactor>
</comment>
<accession>A0A1G5V3B5</accession>
<keyword evidence="5" id="KW-0963">Cytoplasm</keyword>
<keyword evidence="5" id="KW-0067">ATP-binding</keyword>
<dbReference type="Gene3D" id="3.40.50.10330">
    <property type="entry name" value="Probable inorganic polyphosphate/atp-NAD kinase, domain 1"/>
    <property type="match status" value="1"/>
</dbReference>
<evidence type="ECO:0000256" key="3">
    <source>
        <dbReference type="ARBA" id="ARBA00022857"/>
    </source>
</evidence>
<feature type="binding site" evidence="5">
    <location>
        <position position="170"/>
    </location>
    <ligand>
        <name>NAD(+)</name>
        <dbReference type="ChEBI" id="CHEBI:57540"/>
    </ligand>
</feature>
<dbReference type="SUPFAM" id="SSF111331">
    <property type="entry name" value="NAD kinase/diacylglycerol kinase-like"/>
    <property type="match status" value="1"/>
</dbReference>
<name>A0A1G5V3B5_9EURY</name>
<comment type="similarity">
    <text evidence="5">Belongs to the NAD kinase family.</text>
</comment>
<reference evidence="6 7" key="1">
    <citation type="submission" date="2016-10" db="EMBL/GenBank/DDBJ databases">
        <authorList>
            <person name="Varghese N."/>
            <person name="Submissions S."/>
        </authorList>
    </citation>
    <scope>NUCLEOTIDE SEQUENCE [LARGE SCALE GENOMIC DNA]</scope>
    <source>
        <strain evidence="6 7">DSM 16643</strain>
    </source>
</reference>
<dbReference type="Proteomes" id="UP000323439">
    <property type="component" value="Unassembled WGS sequence"/>
</dbReference>
<keyword evidence="4 5" id="KW-0520">NAD</keyword>
<dbReference type="InterPro" id="IPR017438">
    <property type="entry name" value="ATP-NAD_kinase_N"/>
</dbReference>
<feature type="active site" description="Proton acceptor" evidence="5">
    <location>
        <position position="68"/>
    </location>
</feature>
<dbReference type="PANTHER" id="PTHR20275">
    <property type="entry name" value="NAD KINASE"/>
    <property type="match status" value="1"/>
</dbReference>
<dbReference type="GO" id="GO:0005524">
    <property type="term" value="F:ATP binding"/>
    <property type="evidence" value="ECO:0007669"/>
    <property type="project" value="UniProtKB-KW"/>
</dbReference>
<dbReference type="EMBL" id="FMXB01000002">
    <property type="protein sequence ID" value="SDA40363.1"/>
    <property type="molecule type" value="Genomic_DNA"/>
</dbReference>
<keyword evidence="2 5" id="KW-0418">Kinase</keyword>
<dbReference type="HAMAP" id="MF_00361">
    <property type="entry name" value="NAD_kinase"/>
    <property type="match status" value="1"/>
</dbReference>
<dbReference type="GO" id="GO:0003951">
    <property type="term" value="F:NAD+ kinase activity"/>
    <property type="evidence" value="ECO:0007669"/>
    <property type="project" value="UniProtKB-UniRule"/>
</dbReference>
<keyword evidence="1 5" id="KW-0808">Transferase</keyword>
<sequence length="280" mass="31273">MIYKLFEKQNFKTKSNLNHIMKLIIFHDTYRKEASQTKEKLIEITEELKIEITDNINDADIVISIGGDGTFLKSARLSEGKPILGINTGTLGFLTEVSPENIKKALQKISEGNYEIENRMMLEGEIIKETGERIEIPESLNEITISKNTIGVVRFDAIINGKVINSYTADGILVCTPTGSTAYNLSCGGPIVDPTAQIMTLTPIAPHTILNRSVILSDDSTVEIRITELRENTTSHVLYDGKAIEVFSGDTVRIKKSDKITKIIKLEERSFIDNIRENIK</sequence>
<comment type="caution">
    <text evidence="5">Lacks conserved residue(s) required for the propagation of feature annotation.</text>
</comment>
<evidence type="ECO:0000256" key="5">
    <source>
        <dbReference type="HAMAP-Rule" id="MF_00361"/>
    </source>
</evidence>
<dbReference type="Pfam" id="PF20143">
    <property type="entry name" value="NAD_kinase_C"/>
    <property type="match status" value="1"/>
</dbReference>
<dbReference type="InterPro" id="IPR002504">
    <property type="entry name" value="NADK"/>
</dbReference>
<keyword evidence="3 5" id="KW-0521">NADP</keyword>
<evidence type="ECO:0000256" key="1">
    <source>
        <dbReference type="ARBA" id="ARBA00022679"/>
    </source>
</evidence>
<proteinExistence type="inferred from homology"/>
<feature type="binding site" evidence="5">
    <location>
        <position position="73"/>
    </location>
    <ligand>
        <name>NAD(+)</name>
        <dbReference type="ChEBI" id="CHEBI:57540"/>
    </ligand>
</feature>
<dbReference type="Gene3D" id="2.60.200.30">
    <property type="entry name" value="Probable inorganic polyphosphate/atp-NAD kinase, domain 2"/>
    <property type="match status" value="1"/>
</dbReference>
<comment type="function">
    <text evidence="5">Involved in the regulation of the intracellular balance of NAD and NADP, and is a key enzyme in the biosynthesis of NADP. Catalyzes specifically the phosphorylation on 2'-hydroxyl of the adenosine moiety of NAD to yield NADP.</text>
</comment>
<comment type="subcellular location">
    <subcellularLocation>
        <location evidence="5">Cytoplasm</location>
    </subcellularLocation>
</comment>
<comment type="catalytic activity">
    <reaction evidence="5">
        <text>NAD(+) + ATP = ADP + NADP(+) + H(+)</text>
        <dbReference type="Rhea" id="RHEA:18629"/>
        <dbReference type="ChEBI" id="CHEBI:15378"/>
        <dbReference type="ChEBI" id="CHEBI:30616"/>
        <dbReference type="ChEBI" id="CHEBI:57540"/>
        <dbReference type="ChEBI" id="CHEBI:58349"/>
        <dbReference type="ChEBI" id="CHEBI:456216"/>
        <dbReference type="EC" id="2.7.1.23"/>
    </reaction>
</comment>
<evidence type="ECO:0000313" key="6">
    <source>
        <dbReference type="EMBL" id="SDA40363.1"/>
    </source>
</evidence>
<dbReference type="Pfam" id="PF01513">
    <property type="entry name" value="NAD_kinase"/>
    <property type="match status" value="1"/>
</dbReference>
<dbReference type="PANTHER" id="PTHR20275:SF0">
    <property type="entry name" value="NAD KINASE"/>
    <property type="match status" value="1"/>
</dbReference>
<dbReference type="GO" id="GO:0019674">
    <property type="term" value="P:NAD+ metabolic process"/>
    <property type="evidence" value="ECO:0007669"/>
    <property type="project" value="InterPro"/>
</dbReference>
<keyword evidence="7" id="KW-1185">Reference proteome</keyword>
<feature type="binding site" evidence="5">
    <location>
        <begin position="181"/>
        <end position="186"/>
    </location>
    <ligand>
        <name>NAD(+)</name>
        <dbReference type="ChEBI" id="CHEBI:57540"/>
    </ligand>
</feature>
<evidence type="ECO:0000256" key="2">
    <source>
        <dbReference type="ARBA" id="ARBA00022777"/>
    </source>
</evidence>
<feature type="binding site" evidence="5">
    <location>
        <begin position="68"/>
        <end position="69"/>
    </location>
    <ligand>
        <name>NAD(+)</name>
        <dbReference type="ChEBI" id="CHEBI:57540"/>
    </ligand>
</feature>
<feature type="binding site" evidence="5">
    <location>
        <begin position="141"/>
        <end position="142"/>
    </location>
    <ligand>
        <name>NAD(+)</name>
        <dbReference type="ChEBI" id="CHEBI:57540"/>
    </ligand>
</feature>
<dbReference type="InterPro" id="IPR017437">
    <property type="entry name" value="ATP-NAD_kinase_PpnK-typ_C"/>
</dbReference>
<protein>
    <recommendedName>
        <fullName evidence="5">NAD kinase</fullName>
        <ecNumber evidence="5">2.7.1.23</ecNumber>
    </recommendedName>
    <alternativeName>
        <fullName evidence="5">ATP-dependent NAD kinase</fullName>
    </alternativeName>
</protein>
<dbReference type="GO" id="GO:0046872">
    <property type="term" value="F:metal ion binding"/>
    <property type="evidence" value="ECO:0007669"/>
    <property type="project" value="UniProtKB-UniRule"/>
</dbReference>